<sequence>MGKGRPVPNSSPSLLSSYSNRTEGPSTDGIRCGRWLLRSTGVRRSRGNPLSLKFEPSTPTSKRKRREPSTPSSKRKRRETSSPTPTTNSFTGENSVQVPMSTSSRKKLDADNWSYENTEIFLQIMLDEARTDHGTNSNKRRAFNSLQWTAILHELKKRTNKNDYTTIKIQQKFDRLKKDYKLFKHLTERSGMGWDPVSQTVTASADVWVTYLQAHKDAEKFIGKGLDHYDLLHELVDGSLATCIFGQPSSLGAPSLEQEQELRNQGKAIKFNDSTFSDGRKRMSDGSGGPSSKSMRYEQKEAYDKVAYANQKKGEYFETLTQQCLEAKNYTIEACLEAMNPLKPFVSDTAFYNAYDRLLEGVKYREGFIKLTPEGRLGWISRFGSGT</sequence>
<dbReference type="Proteomes" id="UP000626092">
    <property type="component" value="Unassembled WGS sequence"/>
</dbReference>
<dbReference type="InterPro" id="IPR024752">
    <property type="entry name" value="Myb/SANT-like_dom"/>
</dbReference>
<reference evidence="3" key="1">
    <citation type="submission" date="2019-11" db="EMBL/GenBank/DDBJ databases">
        <authorList>
            <person name="Liu Y."/>
            <person name="Hou J."/>
            <person name="Li T.-Q."/>
            <person name="Guan C.-H."/>
            <person name="Wu X."/>
            <person name="Wu H.-Z."/>
            <person name="Ling F."/>
            <person name="Zhang R."/>
            <person name="Shi X.-G."/>
            <person name="Ren J.-P."/>
            <person name="Chen E.-F."/>
            <person name="Sun J.-M."/>
        </authorList>
    </citation>
    <scope>NUCLEOTIDE SEQUENCE</scope>
    <source>
        <strain evidence="3">Adult_tree_wgs_1</strain>
        <tissue evidence="3">Leaves</tissue>
    </source>
</reference>
<feature type="compositionally biased region" description="Low complexity" evidence="1">
    <location>
        <begin position="8"/>
        <end position="20"/>
    </location>
</feature>
<dbReference type="PANTHER" id="PTHR47584">
    <property type="match status" value="1"/>
</dbReference>
<dbReference type="AlphaFoldDB" id="A0A834LK77"/>
<proteinExistence type="predicted"/>
<keyword evidence="4" id="KW-1185">Reference proteome</keyword>
<feature type="domain" description="Myb/SANT-like" evidence="2">
    <location>
        <begin position="112"/>
        <end position="211"/>
    </location>
</feature>
<comment type="caution">
    <text evidence="3">The sequence shown here is derived from an EMBL/GenBank/DDBJ whole genome shotgun (WGS) entry which is preliminary data.</text>
</comment>
<evidence type="ECO:0000313" key="3">
    <source>
        <dbReference type="EMBL" id="KAF7139640.1"/>
    </source>
</evidence>
<evidence type="ECO:0000259" key="2">
    <source>
        <dbReference type="Pfam" id="PF12776"/>
    </source>
</evidence>
<evidence type="ECO:0000256" key="1">
    <source>
        <dbReference type="SAM" id="MobiDB-lite"/>
    </source>
</evidence>
<dbReference type="Pfam" id="PF12776">
    <property type="entry name" value="Myb_DNA-bind_3"/>
    <property type="match status" value="1"/>
</dbReference>
<name>A0A834LK77_RHOSS</name>
<dbReference type="PANTHER" id="PTHR47584:SF19">
    <property type="entry name" value="L10-INTERACTING MYB DOMAIN-CONTAINING PROTEIN-LIKE"/>
    <property type="match status" value="1"/>
</dbReference>
<protein>
    <recommendedName>
        <fullName evidence="2">Myb/SANT-like domain-containing protein</fullName>
    </recommendedName>
</protein>
<dbReference type="InterPro" id="IPR045026">
    <property type="entry name" value="LIMYB"/>
</dbReference>
<dbReference type="EMBL" id="WJXA01000007">
    <property type="protein sequence ID" value="KAF7139640.1"/>
    <property type="molecule type" value="Genomic_DNA"/>
</dbReference>
<gene>
    <name evidence="3" type="ORF">RHSIM_Rhsim07G0109100</name>
</gene>
<feature type="region of interest" description="Disordered" evidence="1">
    <location>
        <begin position="1"/>
        <end position="107"/>
    </location>
</feature>
<accession>A0A834LK77</accession>
<feature type="region of interest" description="Disordered" evidence="1">
    <location>
        <begin position="274"/>
        <end position="296"/>
    </location>
</feature>
<organism evidence="3 4">
    <name type="scientific">Rhododendron simsii</name>
    <name type="common">Sims's rhododendron</name>
    <dbReference type="NCBI Taxonomy" id="118357"/>
    <lineage>
        <taxon>Eukaryota</taxon>
        <taxon>Viridiplantae</taxon>
        <taxon>Streptophyta</taxon>
        <taxon>Embryophyta</taxon>
        <taxon>Tracheophyta</taxon>
        <taxon>Spermatophyta</taxon>
        <taxon>Magnoliopsida</taxon>
        <taxon>eudicotyledons</taxon>
        <taxon>Gunneridae</taxon>
        <taxon>Pentapetalae</taxon>
        <taxon>asterids</taxon>
        <taxon>Ericales</taxon>
        <taxon>Ericaceae</taxon>
        <taxon>Ericoideae</taxon>
        <taxon>Rhodoreae</taxon>
        <taxon>Rhododendron</taxon>
    </lineage>
</organism>
<evidence type="ECO:0000313" key="4">
    <source>
        <dbReference type="Proteomes" id="UP000626092"/>
    </source>
</evidence>
<feature type="compositionally biased region" description="Polar residues" evidence="1">
    <location>
        <begin position="88"/>
        <end position="103"/>
    </location>
</feature>
<dbReference type="OrthoDB" id="686198at2759"/>